<reference evidence="1 2" key="2">
    <citation type="journal article" date="2022" name="Mol. Ecol. Resour.">
        <title>The genomes of chicory, endive, great burdock and yacon provide insights into Asteraceae paleo-polyploidization history and plant inulin production.</title>
        <authorList>
            <person name="Fan W."/>
            <person name="Wang S."/>
            <person name="Wang H."/>
            <person name="Wang A."/>
            <person name="Jiang F."/>
            <person name="Liu H."/>
            <person name="Zhao H."/>
            <person name="Xu D."/>
            <person name="Zhang Y."/>
        </authorList>
    </citation>
    <scope>NUCLEOTIDE SEQUENCE [LARGE SCALE GENOMIC DNA]</scope>
    <source>
        <strain evidence="2">cv. Niubang</strain>
    </source>
</reference>
<dbReference type="EMBL" id="CM042055">
    <property type="protein sequence ID" value="KAI3703157.1"/>
    <property type="molecule type" value="Genomic_DNA"/>
</dbReference>
<comment type="caution">
    <text evidence="1">The sequence shown here is derived from an EMBL/GenBank/DDBJ whole genome shotgun (WGS) entry which is preliminary data.</text>
</comment>
<sequence>MDQQHLLANCSRPPPPPPPPNTIIYTKQEEEEEEEEEGATHKQNLEIPPLNNKILNQTKDHQGLAQFHLIKKSQPKTDMF</sequence>
<protein>
    <submittedName>
        <fullName evidence="1">Uncharacterized protein</fullName>
    </submittedName>
</protein>
<evidence type="ECO:0000313" key="2">
    <source>
        <dbReference type="Proteomes" id="UP001055879"/>
    </source>
</evidence>
<gene>
    <name evidence="1" type="ORF">L6452_28913</name>
</gene>
<proteinExistence type="predicted"/>
<dbReference type="Proteomes" id="UP001055879">
    <property type="component" value="Linkage Group LG09"/>
</dbReference>
<evidence type="ECO:0000313" key="1">
    <source>
        <dbReference type="EMBL" id="KAI3703157.1"/>
    </source>
</evidence>
<organism evidence="1 2">
    <name type="scientific">Arctium lappa</name>
    <name type="common">Greater burdock</name>
    <name type="synonym">Lappa major</name>
    <dbReference type="NCBI Taxonomy" id="4217"/>
    <lineage>
        <taxon>Eukaryota</taxon>
        <taxon>Viridiplantae</taxon>
        <taxon>Streptophyta</taxon>
        <taxon>Embryophyta</taxon>
        <taxon>Tracheophyta</taxon>
        <taxon>Spermatophyta</taxon>
        <taxon>Magnoliopsida</taxon>
        <taxon>eudicotyledons</taxon>
        <taxon>Gunneridae</taxon>
        <taxon>Pentapetalae</taxon>
        <taxon>asterids</taxon>
        <taxon>campanulids</taxon>
        <taxon>Asterales</taxon>
        <taxon>Asteraceae</taxon>
        <taxon>Carduoideae</taxon>
        <taxon>Cardueae</taxon>
        <taxon>Arctiinae</taxon>
        <taxon>Arctium</taxon>
    </lineage>
</organism>
<accession>A0ACB8ZZ66</accession>
<reference evidence="2" key="1">
    <citation type="journal article" date="2022" name="Mol. Ecol. Resour.">
        <title>The genomes of chicory, endive, great burdock and yacon provide insights into Asteraceae palaeo-polyploidization history and plant inulin production.</title>
        <authorList>
            <person name="Fan W."/>
            <person name="Wang S."/>
            <person name="Wang H."/>
            <person name="Wang A."/>
            <person name="Jiang F."/>
            <person name="Liu H."/>
            <person name="Zhao H."/>
            <person name="Xu D."/>
            <person name="Zhang Y."/>
        </authorList>
    </citation>
    <scope>NUCLEOTIDE SEQUENCE [LARGE SCALE GENOMIC DNA]</scope>
    <source>
        <strain evidence="2">cv. Niubang</strain>
    </source>
</reference>
<keyword evidence="2" id="KW-1185">Reference proteome</keyword>
<name>A0ACB8ZZ66_ARCLA</name>